<dbReference type="Proteomes" id="UP000197269">
    <property type="component" value="Unassembled WGS sequence"/>
</dbReference>
<protein>
    <submittedName>
        <fullName evidence="1">Uncharacterized protein</fullName>
    </submittedName>
</protein>
<name>A0A246DPR7_9HYPH</name>
<dbReference type="RefSeq" id="WP_011428437.1">
    <property type="nucleotide sequence ID" value="NZ_MXPU01000018.1"/>
</dbReference>
<gene>
    <name evidence="1" type="ORF">B5E41_23950</name>
</gene>
<evidence type="ECO:0000313" key="1">
    <source>
        <dbReference type="EMBL" id="OWO92286.1"/>
    </source>
</evidence>
<reference evidence="1 2" key="1">
    <citation type="submission" date="2017-03" db="EMBL/GenBank/DDBJ databases">
        <title>Genome of strain Rhizobium sp. CNPSo 668.</title>
        <authorList>
            <person name="Ribeiro R."/>
        </authorList>
    </citation>
    <scope>NUCLEOTIDE SEQUENCE [LARGE SCALE GENOMIC DNA]</scope>
    <source>
        <strain evidence="1 2">CNPSo 668</strain>
    </source>
</reference>
<organism evidence="1 2">
    <name type="scientific">Rhizobium esperanzae</name>
    <dbReference type="NCBI Taxonomy" id="1967781"/>
    <lineage>
        <taxon>Bacteria</taxon>
        <taxon>Pseudomonadati</taxon>
        <taxon>Pseudomonadota</taxon>
        <taxon>Alphaproteobacteria</taxon>
        <taxon>Hyphomicrobiales</taxon>
        <taxon>Rhizobiaceae</taxon>
        <taxon>Rhizobium/Agrobacterium group</taxon>
        <taxon>Rhizobium</taxon>
    </lineage>
</organism>
<sequence length="100" mass="11298">MTVFDYNAGAGLYPCKTINRRGSLGYKRFDSVAEALRFAIEDMPASLLRGSVLEVEEARFDGLQMRKLYEADAYPLTRRPETHHVIARKSGNCEKLKTKG</sequence>
<comment type="caution">
    <text evidence="1">The sequence shown here is derived from an EMBL/GenBank/DDBJ whole genome shotgun (WGS) entry which is preliminary data.</text>
</comment>
<dbReference type="EMBL" id="MXPU01000018">
    <property type="protein sequence ID" value="OWO92286.1"/>
    <property type="molecule type" value="Genomic_DNA"/>
</dbReference>
<dbReference type="AlphaFoldDB" id="A0A246DPR7"/>
<accession>A0A246DPR7</accession>
<proteinExistence type="predicted"/>
<evidence type="ECO:0000313" key="2">
    <source>
        <dbReference type="Proteomes" id="UP000197269"/>
    </source>
</evidence>